<keyword evidence="4" id="KW-0406">Ion transport</keyword>
<gene>
    <name evidence="5" type="ORF">D915_007369</name>
</gene>
<feature type="transmembrane region" description="Helical" evidence="4">
    <location>
        <begin position="168"/>
        <end position="187"/>
    </location>
</feature>
<comment type="similarity">
    <text evidence="4">Belongs to the copper transporter (Ctr) (TC 1.A.56) family. SLC31A subfamily.</text>
</comment>
<keyword evidence="4" id="KW-0813">Transport</keyword>
<keyword evidence="3 4" id="KW-0472">Membrane</keyword>
<keyword evidence="6" id="KW-1185">Reference proteome</keyword>
<dbReference type="Proteomes" id="UP000230066">
    <property type="component" value="Unassembled WGS sequence"/>
</dbReference>
<dbReference type="PANTHER" id="PTHR12483">
    <property type="entry name" value="SOLUTE CARRIER FAMILY 31 COPPER TRANSPORTERS"/>
    <property type="match status" value="1"/>
</dbReference>
<evidence type="ECO:0000256" key="1">
    <source>
        <dbReference type="ARBA" id="ARBA00022692"/>
    </source>
</evidence>
<evidence type="ECO:0000313" key="6">
    <source>
        <dbReference type="Proteomes" id="UP000230066"/>
    </source>
</evidence>
<dbReference type="PANTHER" id="PTHR12483:SF115">
    <property type="entry name" value="COPPER TRANSPORT PROTEIN"/>
    <property type="match status" value="1"/>
</dbReference>
<dbReference type="Pfam" id="PF04145">
    <property type="entry name" value="Ctr"/>
    <property type="match status" value="1"/>
</dbReference>
<keyword evidence="1 4" id="KW-0812">Transmembrane</keyword>
<evidence type="ECO:0000256" key="2">
    <source>
        <dbReference type="ARBA" id="ARBA00022989"/>
    </source>
</evidence>
<keyword evidence="2 4" id="KW-1133">Transmembrane helix</keyword>
<feature type="transmembrane region" description="Helical" evidence="4">
    <location>
        <begin position="142"/>
        <end position="162"/>
    </location>
</feature>
<sequence>MNEISANHAEHMKHMTTKDHAMSMQMFFTTKLPFTLLFKPWEVDTTGKVVAAFIGSLLLAMLYEACTNVRERLLLHAACRSECPPPMRISDSNAGPSCPSCPIPNPNDSGKHLVQPNGVGENQQFHLLSGQRFRRFGRFCDAIHLLQTMLHMFQMFISYMLMLIVMTYNVYMLIAVLLGFTLGYFIFSRNRPLMIRSPQCCH</sequence>
<dbReference type="GO" id="GO:0005375">
    <property type="term" value="F:copper ion transmembrane transporter activity"/>
    <property type="evidence" value="ECO:0007669"/>
    <property type="project" value="UniProtKB-UniRule"/>
</dbReference>
<dbReference type="InterPro" id="IPR007274">
    <property type="entry name" value="Cop_transporter"/>
</dbReference>
<keyword evidence="4" id="KW-0186">Copper</keyword>
<keyword evidence="4" id="KW-0187">Copper transport</keyword>
<organism evidence="5 6">
    <name type="scientific">Fasciola hepatica</name>
    <name type="common">Liver fluke</name>
    <dbReference type="NCBI Taxonomy" id="6192"/>
    <lineage>
        <taxon>Eukaryota</taxon>
        <taxon>Metazoa</taxon>
        <taxon>Spiralia</taxon>
        <taxon>Lophotrochozoa</taxon>
        <taxon>Platyhelminthes</taxon>
        <taxon>Trematoda</taxon>
        <taxon>Digenea</taxon>
        <taxon>Plagiorchiida</taxon>
        <taxon>Echinostomata</taxon>
        <taxon>Echinostomatoidea</taxon>
        <taxon>Fasciolidae</taxon>
        <taxon>Fasciola</taxon>
    </lineage>
</organism>
<evidence type="ECO:0000313" key="5">
    <source>
        <dbReference type="EMBL" id="THD22007.1"/>
    </source>
</evidence>
<proteinExistence type="inferred from homology"/>
<comment type="caution">
    <text evidence="5">The sequence shown here is derived from an EMBL/GenBank/DDBJ whole genome shotgun (WGS) entry which is preliminary data.</text>
</comment>
<evidence type="ECO:0000256" key="4">
    <source>
        <dbReference type="RuleBase" id="RU367022"/>
    </source>
</evidence>
<protein>
    <recommendedName>
        <fullName evidence="4">Copper transport protein</fullName>
    </recommendedName>
</protein>
<dbReference type="AlphaFoldDB" id="A0A4E0RMP6"/>
<reference evidence="5" key="1">
    <citation type="submission" date="2019-03" db="EMBL/GenBank/DDBJ databases">
        <title>Improved annotation for the trematode Fasciola hepatica.</title>
        <authorList>
            <person name="Choi Y.-J."/>
            <person name="Martin J."/>
            <person name="Mitreva M."/>
        </authorList>
    </citation>
    <scope>NUCLEOTIDE SEQUENCE [LARGE SCALE GENOMIC DNA]</scope>
</reference>
<accession>A0A4E0RMP6</accession>
<name>A0A4E0RMP6_FASHE</name>
<comment type="subcellular location">
    <subcellularLocation>
        <location evidence="4">Membrane</location>
        <topology evidence="4">Multi-pass membrane protein</topology>
    </subcellularLocation>
</comment>
<dbReference type="EMBL" id="JXXN02003064">
    <property type="protein sequence ID" value="THD22007.1"/>
    <property type="molecule type" value="Genomic_DNA"/>
</dbReference>
<dbReference type="GO" id="GO:0016020">
    <property type="term" value="C:membrane"/>
    <property type="evidence" value="ECO:0007669"/>
    <property type="project" value="UniProtKB-SubCell"/>
</dbReference>
<evidence type="ECO:0000256" key="3">
    <source>
        <dbReference type="ARBA" id="ARBA00023136"/>
    </source>
</evidence>